<dbReference type="PANTHER" id="PTHR30294:SF38">
    <property type="entry name" value="TRANSPORT PERMEASE PROTEIN"/>
    <property type="match status" value="1"/>
</dbReference>
<dbReference type="PROSITE" id="PS51012">
    <property type="entry name" value="ABC_TM2"/>
    <property type="match status" value="1"/>
</dbReference>
<evidence type="ECO:0000256" key="7">
    <source>
        <dbReference type="ARBA" id="ARBA00023136"/>
    </source>
</evidence>
<dbReference type="EMBL" id="QEKT01000008">
    <property type="protein sequence ID" value="PVY83139.1"/>
    <property type="molecule type" value="Genomic_DNA"/>
</dbReference>
<dbReference type="AlphaFoldDB" id="A0A2U1D6B9"/>
<keyword evidence="4" id="KW-1003">Cell membrane</keyword>
<dbReference type="InterPro" id="IPR013525">
    <property type="entry name" value="ABC2_TM"/>
</dbReference>
<gene>
    <name evidence="10" type="ORF">C7384_10815</name>
</gene>
<evidence type="ECO:0000256" key="5">
    <source>
        <dbReference type="ARBA" id="ARBA00022692"/>
    </source>
</evidence>
<feature type="transmembrane region" description="Helical" evidence="8">
    <location>
        <begin position="21"/>
        <end position="40"/>
    </location>
</feature>
<accession>A0A2U1D6B9</accession>
<comment type="similarity">
    <text evidence="2">Belongs to the ABC-2 integral membrane protein family.</text>
</comment>
<feature type="transmembrane region" description="Helical" evidence="8">
    <location>
        <begin position="342"/>
        <end position="360"/>
    </location>
</feature>
<evidence type="ECO:0000256" key="4">
    <source>
        <dbReference type="ARBA" id="ARBA00022475"/>
    </source>
</evidence>
<dbReference type="PANTHER" id="PTHR30294">
    <property type="entry name" value="MEMBRANE COMPONENT OF ABC TRANSPORTER YHHJ-RELATED"/>
    <property type="match status" value="1"/>
</dbReference>
<evidence type="ECO:0000256" key="8">
    <source>
        <dbReference type="SAM" id="Phobius"/>
    </source>
</evidence>
<dbReference type="GO" id="GO:0140359">
    <property type="term" value="F:ABC-type transporter activity"/>
    <property type="evidence" value="ECO:0007669"/>
    <property type="project" value="InterPro"/>
</dbReference>
<comment type="subcellular location">
    <subcellularLocation>
        <location evidence="1">Cell membrane</location>
        <topology evidence="1">Multi-pass membrane protein</topology>
    </subcellularLocation>
</comment>
<evidence type="ECO:0000259" key="9">
    <source>
        <dbReference type="PROSITE" id="PS51012"/>
    </source>
</evidence>
<protein>
    <submittedName>
        <fullName evidence="10">ABC-2 type transport system permease protein</fullName>
    </submittedName>
</protein>
<keyword evidence="7 8" id="KW-0472">Membrane</keyword>
<dbReference type="GO" id="GO:0005886">
    <property type="term" value="C:plasma membrane"/>
    <property type="evidence" value="ECO:0007669"/>
    <property type="project" value="UniProtKB-SubCell"/>
</dbReference>
<name>A0A2U1D6B9_9LACO</name>
<feature type="transmembrane region" description="Helical" evidence="8">
    <location>
        <begin position="169"/>
        <end position="195"/>
    </location>
</feature>
<dbReference type="OrthoDB" id="9776218at2"/>
<evidence type="ECO:0000313" key="11">
    <source>
        <dbReference type="Proteomes" id="UP000245433"/>
    </source>
</evidence>
<evidence type="ECO:0000256" key="2">
    <source>
        <dbReference type="ARBA" id="ARBA00007783"/>
    </source>
</evidence>
<dbReference type="Pfam" id="PF12698">
    <property type="entry name" value="ABC2_membrane_3"/>
    <property type="match status" value="1"/>
</dbReference>
<evidence type="ECO:0000256" key="1">
    <source>
        <dbReference type="ARBA" id="ARBA00004651"/>
    </source>
</evidence>
<feature type="transmembrane region" description="Helical" evidence="8">
    <location>
        <begin position="216"/>
        <end position="243"/>
    </location>
</feature>
<evidence type="ECO:0000256" key="3">
    <source>
        <dbReference type="ARBA" id="ARBA00022448"/>
    </source>
</evidence>
<keyword evidence="11" id="KW-1185">Reference proteome</keyword>
<dbReference type="Proteomes" id="UP000245433">
    <property type="component" value="Unassembled WGS sequence"/>
</dbReference>
<keyword evidence="3" id="KW-0813">Transport</keyword>
<proteinExistence type="inferred from homology"/>
<feature type="domain" description="ABC transmembrane type-2" evidence="9">
    <location>
        <begin position="126"/>
        <end position="363"/>
    </location>
</feature>
<evidence type="ECO:0000313" key="10">
    <source>
        <dbReference type="EMBL" id="PVY83139.1"/>
    </source>
</evidence>
<feature type="transmembrane region" description="Helical" evidence="8">
    <location>
        <begin position="285"/>
        <end position="302"/>
    </location>
</feature>
<dbReference type="InterPro" id="IPR047817">
    <property type="entry name" value="ABC2_TM_bact-type"/>
</dbReference>
<comment type="caution">
    <text evidence="10">The sequence shown here is derived from an EMBL/GenBank/DDBJ whole genome shotgun (WGS) entry which is preliminary data.</text>
</comment>
<keyword evidence="6 8" id="KW-1133">Transmembrane helix</keyword>
<sequence length="366" mass="40300">MTRTWAIAKRTLTELLRDKRTLALMFLAPIVILALLNYAFSINATTSIKVGTVNVERSVQTNLADVKHVSTANYDNRSQATEALKDQKIDAVLVEKDGQDYDVLYANTDASKTAMTRAALSNAFTKDKTGKLVNALTQMSARLGIQNPAANGQFNLEENYNYGNKDTSFFASIMPIFMGFFVFLFVFLISGISLLKERTSGTLSRLLATPVKRSEIVYGYMMSYGLVAIIQTAIIVFFTIYVLKVEVVGSILNLFLINVLLALVALAFGLFISTLAKSEFQMMQFIPIVVVPQILFSGIIPLDSMASWARIFGDILPLKYAADAMSGVVLHGVSFGGIVPDLLALLIFLLVLVTANIIGLRRYRKV</sequence>
<dbReference type="InterPro" id="IPR051449">
    <property type="entry name" value="ABC-2_transporter_component"/>
</dbReference>
<keyword evidence="5 8" id="KW-0812">Transmembrane</keyword>
<reference evidence="10 11" key="1">
    <citation type="submission" date="2018-04" db="EMBL/GenBank/DDBJ databases">
        <title>Genomic Encyclopedia of Type Strains, Phase IV (KMG-IV): sequencing the most valuable type-strain genomes for metagenomic binning, comparative biology and taxonomic classification.</title>
        <authorList>
            <person name="Goeker M."/>
        </authorList>
    </citation>
    <scope>NUCLEOTIDE SEQUENCE [LARGE SCALE GENOMIC DNA]</scope>
    <source>
        <strain evidence="10 11">DSM 28795</strain>
    </source>
</reference>
<feature type="transmembrane region" description="Helical" evidence="8">
    <location>
        <begin position="255"/>
        <end position="273"/>
    </location>
</feature>
<dbReference type="RefSeq" id="WP_089939191.1">
    <property type="nucleotide sequence ID" value="NZ_CAKOEX010000008.1"/>
</dbReference>
<organism evidence="10 11">
    <name type="scientific">Convivina intestini</name>
    <dbReference type="NCBI Taxonomy" id="1505726"/>
    <lineage>
        <taxon>Bacteria</taxon>
        <taxon>Bacillati</taxon>
        <taxon>Bacillota</taxon>
        <taxon>Bacilli</taxon>
        <taxon>Lactobacillales</taxon>
        <taxon>Lactobacillaceae</taxon>
        <taxon>Convivina</taxon>
    </lineage>
</organism>
<evidence type="ECO:0000256" key="6">
    <source>
        <dbReference type="ARBA" id="ARBA00022989"/>
    </source>
</evidence>